<proteinExistence type="inferred from homology"/>
<sequence>MPRASSSTWKIEVDDTSSGHKQTVTGFGAAVTDATVSVFSALSDSQKSALLDDLFTTTSNDGVAFSLLRHTIGPSDLSGELYSYNNNTDSSLAKFDLTPAGTSMVSWISKFKSANPAIKLLGSLWSPPGWMKANGVMTGKTADNNLNPTYVDEFAQYFVKYIKAFDSGGASVDAITIQNEPLNSNAGYPTMYISADQSASLIQENIGPALKSADLSTEIWAYDHNTDQPSYPQTVLDGAGSYVDTVAWHCYATNVDWSILTQFHQKNPKVTQYMTECWTSPTNSWYNTIDFIMGPMQNWAAGVMAWTMATDTNEGPHLPGGCSTCRGLVTVDTSAGTYSKTLDYYFMGQFSRYVPRGAINLNTTGGADYGGGSKFEATSFLNSDGSRIVVLQNNFANSVDVTVKFNSGETWTGPVYQQSLTTWQLPPPGTSTESSSAAESGATKKSGVATT</sequence>
<dbReference type="InterPro" id="IPR013780">
    <property type="entry name" value="Glyco_hydro_b"/>
</dbReference>
<dbReference type="InterPro" id="IPR033453">
    <property type="entry name" value="Glyco_hydro_30_TIM-barrel"/>
</dbReference>
<evidence type="ECO:0000256" key="4">
    <source>
        <dbReference type="RuleBase" id="RU361188"/>
    </source>
</evidence>
<dbReference type="Pfam" id="PF17189">
    <property type="entry name" value="Glyco_hydro_30C"/>
    <property type="match status" value="1"/>
</dbReference>
<evidence type="ECO:0000256" key="5">
    <source>
        <dbReference type="SAM" id="MobiDB-lite"/>
    </source>
</evidence>
<dbReference type="GO" id="GO:0004348">
    <property type="term" value="F:glucosylceramidase activity"/>
    <property type="evidence" value="ECO:0007669"/>
    <property type="project" value="InterPro"/>
</dbReference>
<evidence type="ECO:0000256" key="3">
    <source>
        <dbReference type="ARBA" id="ARBA00022801"/>
    </source>
</evidence>
<feature type="domain" description="Glycosyl hydrolase family 30 TIM-barrel" evidence="6">
    <location>
        <begin position="24"/>
        <end position="354"/>
    </location>
</feature>
<evidence type="ECO:0000313" key="9">
    <source>
        <dbReference type="Proteomes" id="UP000054321"/>
    </source>
</evidence>
<dbReference type="GO" id="GO:0016020">
    <property type="term" value="C:membrane"/>
    <property type="evidence" value="ECO:0007669"/>
    <property type="project" value="GOC"/>
</dbReference>
<protein>
    <submittedName>
        <fullName evidence="8">Glycoside hydrolase family 30 protein</fullName>
    </submittedName>
</protein>
<evidence type="ECO:0000256" key="2">
    <source>
        <dbReference type="ARBA" id="ARBA00022729"/>
    </source>
</evidence>
<reference evidence="8 9" key="1">
    <citation type="submission" date="2014-04" db="EMBL/GenBank/DDBJ databases">
        <authorList>
            <consortium name="DOE Joint Genome Institute"/>
            <person name="Kuo A."/>
            <person name="Martino E."/>
            <person name="Perotto S."/>
            <person name="Kohler A."/>
            <person name="Nagy L.G."/>
            <person name="Floudas D."/>
            <person name="Copeland A."/>
            <person name="Barry K.W."/>
            <person name="Cichocki N."/>
            <person name="Veneault-Fourrey C."/>
            <person name="LaButti K."/>
            <person name="Lindquist E.A."/>
            <person name="Lipzen A."/>
            <person name="Lundell T."/>
            <person name="Morin E."/>
            <person name="Murat C."/>
            <person name="Sun H."/>
            <person name="Tunlid A."/>
            <person name="Henrissat B."/>
            <person name="Grigoriev I.V."/>
            <person name="Hibbett D.S."/>
            <person name="Martin F."/>
            <person name="Nordberg H.P."/>
            <person name="Cantor M.N."/>
            <person name="Hua S.X."/>
        </authorList>
    </citation>
    <scope>NUCLEOTIDE SEQUENCE [LARGE SCALE GENOMIC DNA]</scope>
    <source>
        <strain evidence="8 9">Zn</strain>
    </source>
</reference>
<dbReference type="InterPro" id="IPR033452">
    <property type="entry name" value="GH30_C"/>
</dbReference>
<dbReference type="InterPro" id="IPR001139">
    <property type="entry name" value="Glyco_hydro_30"/>
</dbReference>
<dbReference type="Gene3D" id="2.60.40.1180">
    <property type="entry name" value="Golgi alpha-mannosidase II"/>
    <property type="match status" value="1"/>
</dbReference>
<feature type="domain" description="Glycosyl hydrolase family 30 beta sandwich" evidence="7">
    <location>
        <begin position="373"/>
        <end position="421"/>
    </location>
</feature>
<organism evidence="8 9">
    <name type="scientific">Oidiodendron maius (strain Zn)</name>
    <dbReference type="NCBI Taxonomy" id="913774"/>
    <lineage>
        <taxon>Eukaryota</taxon>
        <taxon>Fungi</taxon>
        <taxon>Dikarya</taxon>
        <taxon>Ascomycota</taxon>
        <taxon>Pezizomycotina</taxon>
        <taxon>Leotiomycetes</taxon>
        <taxon>Leotiomycetes incertae sedis</taxon>
        <taxon>Myxotrichaceae</taxon>
        <taxon>Oidiodendron</taxon>
    </lineage>
</organism>
<evidence type="ECO:0000259" key="6">
    <source>
        <dbReference type="Pfam" id="PF02055"/>
    </source>
</evidence>
<keyword evidence="4" id="KW-0326">Glycosidase</keyword>
<dbReference type="SUPFAM" id="SSF51445">
    <property type="entry name" value="(Trans)glycosidases"/>
    <property type="match status" value="1"/>
</dbReference>
<dbReference type="InterPro" id="IPR017853">
    <property type="entry name" value="GH"/>
</dbReference>
<dbReference type="Pfam" id="PF02055">
    <property type="entry name" value="Glyco_hydro_30"/>
    <property type="match status" value="1"/>
</dbReference>
<accession>A0A0C3HKF4</accession>
<dbReference type="OrthoDB" id="2160638at2759"/>
<dbReference type="AlphaFoldDB" id="A0A0C3HKF4"/>
<keyword evidence="2" id="KW-0732">Signal</keyword>
<dbReference type="PANTHER" id="PTHR11069">
    <property type="entry name" value="GLUCOSYLCERAMIDASE"/>
    <property type="match status" value="1"/>
</dbReference>
<evidence type="ECO:0000259" key="7">
    <source>
        <dbReference type="Pfam" id="PF17189"/>
    </source>
</evidence>
<dbReference type="GO" id="GO:0006680">
    <property type="term" value="P:glucosylceramide catabolic process"/>
    <property type="evidence" value="ECO:0007669"/>
    <property type="project" value="TreeGrafter"/>
</dbReference>
<name>A0A0C3HKF4_OIDMZ</name>
<feature type="region of interest" description="Disordered" evidence="5">
    <location>
        <begin position="423"/>
        <end position="451"/>
    </location>
</feature>
<feature type="compositionally biased region" description="Low complexity" evidence="5">
    <location>
        <begin position="430"/>
        <end position="451"/>
    </location>
</feature>
<dbReference type="PANTHER" id="PTHR11069:SF23">
    <property type="entry name" value="LYSOSOMAL ACID GLUCOSYLCERAMIDASE"/>
    <property type="match status" value="1"/>
</dbReference>
<reference evidence="9" key="2">
    <citation type="submission" date="2015-01" db="EMBL/GenBank/DDBJ databases">
        <title>Evolutionary Origins and Diversification of the Mycorrhizal Mutualists.</title>
        <authorList>
            <consortium name="DOE Joint Genome Institute"/>
            <consortium name="Mycorrhizal Genomics Consortium"/>
            <person name="Kohler A."/>
            <person name="Kuo A."/>
            <person name="Nagy L.G."/>
            <person name="Floudas D."/>
            <person name="Copeland A."/>
            <person name="Barry K.W."/>
            <person name="Cichocki N."/>
            <person name="Veneault-Fourrey C."/>
            <person name="LaButti K."/>
            <person name="Lindquist E.A."/>
            <person name="Lipzen A."/>
            <person name="Lundell T."/>
            <person name="Morin E."/>
            <person name="Murat C."/>
            <person name="Riley R."/>
            <person name="Ohm R."/>
            <person name="Sun H."/>
            <person name="Tunlid A."/>
            <person name="Henrissat B."/>
            <person name="Grigoriev I.V."/>
            <person name="Hibbett D.S."/>
            <person name="Martin F."/>
        </authorList>
    </citation>
    <scope>NUCLEOTIDE SEQUENCE [LARGE SCALE GENOMIC DNA]</scope>
    <source>
        <strain evidence="9">Zn</strain>
    </source>
</reference>
<dbReference type="EMBL" id="KN832873">
    <property type="protein sequence ID" value="KIN03555.1"/>
    <property type="molecule type" value="Genomic_DNA"/>
</dbReference>
<evidence type="ECO:0000313" key="8">
    <source>
        <dbReference type="EMBL" id="KIN03555.1"/>
    </source>
</evidence>
<dbReference type="HOGENOM" id="CLU_014379_3_1_1"/>
<evidence type="ECO:0000256" key="1">
    <source>
        <dbReference type="ARBA" id="ARBA00005382"/>
    </source>
</evidence>
<keyword evidence="9" id="KW-1185">Reference proteome</keyword>
<dbReference type="STRING" id="913774.A0A0C3HKF4"/>
<gene>
    <name evidence="8" type="ORF">OIDMADRAFT_118305</name>
</gene>
<dbReference type="Proteomes" id="UP000054321">
    <property type="component" value="Unassembled WGS sequence"/>
</dbReference>
<dbReference type="Gene3D" id="3.20.20.80">
    <property type="entry name" value="Glycosidases"/>
    <property type="match status" value="1"/>
</dbReference>
<dbReference type="InParanoid" id="A0A0C3HKF4"/>
<comment type="similarity">
    <text evidence="1 4">Belongs to the glycosyl hydrolase 30 family.</text>
</comment>
<keyword evidence="3 4" id="KW-0378">Hydrolase</keyword>